<accession>A0A397Q519</accession>
<evidence type="ECO:0000256" key="4">
    <source>
        <dbReference type="ARBA" id="ARBA00023134"/>
    </source>
</evidence>
<reference evidence="9 10" key="1">
    <citation type="submission" date="2018-08" db="EMBL/GenBank/DDBJ databases">
        <title>Genomic Encyclopedia of Archaeal and Bacterial Type Strains, Phase II (KMG-II): from individual species to whole genera.</title>
        <authorList>
            <person name="Goeker M."/>
        </authorList>
    </citation>
    <scope>NUCLEOTIDE SEQUENCE [LARGE SCALE GENOMIC DNA]</scope>
    <source>
        <strain evidence="9 10">DSM 5002</strain>
    </source>
</reference>
<keyword evidence="5" id="KW-0472">Membrane</keyword>
<dbReference type="InterPro" id="IPR027417">
    <property type="entry name" value="P-loop_NTPase"/>
</dbReference>
<keyword evidence="4" id="KW-0342">GTP-binding</keyword>
<dbReference type="GO" id="GO:0003924">
    <property type="term" value="F:GTPase activity"/>
    <property type="evidence" value="ECO:0007669"/>
    <property type="project" value="InterPro"/>
</dbReference>
<dbReference type="InterPro" id="IPR045063">
    <property type="entry name" value="Dynamin_N"/>
</dbReference>
<dbReference type="Pfam" id="PF00350">
    <property type="entry name" value="Dynamin_N"/>
    <property type="match status" value="1"/>
</dbReference>
<evidence type="ECO:0000256" key="6">
    <source>
        <dbReference type="SAM" id="Coils"/>
    </source>
</evidence>
<comment type="caution">
    <text evidence="9">The sequence shown here is derived from an EMBL/GenBank/DDBJ whole genome shotgun (WGS) entry which is preliminary data.</text>
</comment>
<dbReference type="Proteomes" id="UP000266273">
    <property type="component" value="Unassembled WGS sequence"/>
</dbReference>
<evidence type="ECO:0000256" key="2">
    <source>
        <dbReference type="ARBA" id="ARBA00022741"/>
    </source>
</evidence>
<dbReference type="GO" id="GO:0016020">
    <property type="term" value="C:membrane"/>
    <property type="evidence" value="ECO:0007669"/>
    <property type="project" value="UniProtKB-SubCell"/>
</dbReference>
<dbReference type="SUPFAM" id="SSF52540">
    <property type="entry name" value="P-loop containing nucleoside triphosphate hydrolases"/>
    <property type="match status" value="1"/>
</dbReference>
<organism evidence="9 10">
    <name type="scientific">Dichotomicrobium thermohalophilum</name>
    <dbReference type="NCBI Taxonomy" id="933063"/>
    <lineage>
        <taxon>Bacteria</taxon>
        <taxon>Pseudomonadati</taxon>
        <taxon>Pseudomonadota</taxon>
        <taxon>Alphaproteobacteria</taxon>
        <taxon>Hyphomicrobiales</taxon>
        <taxon>Hyphomicrobiaceae</taxon>
        <taxon>Dichotomicrobium</taxon>
    </lineage>
</organism>
<feature type="region of interest" description="Disordered" evidence="7">
    <location>
        <begin position="1"/>
        <end position="23"/>
    </location>
</feature>
<keyword evidence="2" id="KW-0547">Nucleotide-binding</keyword>
<sequence length="715" mass="78270">MTADTTPTDPTSESGTHHSEIGPGSVLQRMVDELQDCASALGADLEGPLAAMAQSLVGELREQVCRVAVIGQVKAGKSSFINALAGRPTMLPTDVNPWTAVVTKIHFGEPGAQEGAYFEFFTEEEWRHMIGGGRMREMATSLAPNLDSEEIHKQLSQFEQRAKRRLGDSFPQMLGKHHLFSSVTPGVLERYVTAGEDRPVTDSAIDESNAHFADITKSADLYFQDNPFGFPTVVIDTPGTNDPFLVRDEITLQNLETADVYIVVVTAQQPLSNTDLNLLRLLQGVDAGRALIFLNRLDMLENAAENYQTVLERVRTILRKEFSTDDIPVIPGSAAWGLRSVTPTGAHRDGTLDDAFMDYAASRGFAERETLRQVAETEQAAESELAKLLTDVSGLSEINAELARLMARSRAAQRIASVAGIVSALTHNYALLSRHEAERIEARAKQDEAQRREDRKQRKAAFETAAKELAERFRTFERDYAALAAEGTRKISDRLNAAVTRLADAEQSALEDKLRAGEKLDAPRLDTIGIRHKLAREFIAAFDEVASAMQAFERDNLKEIDEMFSGSAPGLDGAMTAGPLPAPAARPSLSPLAQAIAVDLDEPRRFVWQSQSDDPRQAVKALRTGLERDFLTVARELSELAKKALSSHAASVTRRYRTIVHETLEIVAKLVQGGASADEANAALEEAQARAERMAALAERAAALDERCREALRSS</sequence>
<keyword evidence="10" id="KW-1185">Reference proteome</keyword>
<dbReference type="InterPro" id="IPR027094">
    <property type="entry name" value="Mitofusin_fam"/>
</dbReference>
<dbReference type="EMBL" id="QXDF01000001">
    <property type="protein sequence ID" value="RIA56560.1"/>
    <property type="molecule type" value="Genomic_DNA"/>
</dbReference>
<dbReference type="AlphaFoldDB" id="A0A397Q519"/>
<evidence type="ECO:0000259" key="8">
    <source>
        <dbReference type="Pfam" id="PF00350"/>
    </source>
</evidence>
<comment type="subcellular location">
    <subcellularLocation>
        <location evidence="1">Membrane</location>
    </subcellularLocation>
</comment>
<feature type="coiled-coil region" evidence="6">
    <location>
        <begin position="371"/>
        <end position="486"/>
    </location>
</feature>
<proteinExistence type="predicted"/>
<dbReference type="RefSeq" id="WP_119061343.1">
    <property type="nucleotide sequence ID" value="NZ_QXDF01000001.1"/>
</dbReference>
<name>A0A397Q519_9HYPH</name>
<protein>
    <submittedName>
        <fullName evidence="9">Dynamin family protein</fullName>
    </submittedName>
</protein>
<dbReference type="Gene3D" id="3.40.50.300">
    <property type="entry name" value="P-loop containing nucleotide triphosphate hydrolases"/>
    <property type="match status" value="1"/>
</dbReference>
<evidence type="ECO:0000256" key="1">
    <source>
        <dbReference type="ARBA" id="ARBA00004370"/>
    </source>
</evidence>
<keyword evidence="6" id="KW-0175">Coiled coil</keyword>
<dbReference type="PANTHER" id="PTHR10465">
    <property type="entry name" value="TRANSMEMBRANE GTPASE FZO1"/>
    <property type="match status" value="1"/>
</dbReference>
<dbReference type="PANTHER" id="PTHR10465:SF0">
    <property type="entry name" value="SARCALUMENIN"/>
    <property type="match status" value="1"/>
</dbReference>
<evidence type="ECO:0000256" key="7">
    <source>
        <dbReference type="SAM" id="MobiDB-lite"/>
    </source>
</evidence>
<dbReference type="OrthoDB" id="7927795at2"/>
<evidence type="ECO:0000256" key="5">
    <source>
        <dbReference type="ARBA" id="ARBA00023136"/>
    </source>
</evidence>
<evidence type="ECO:0000256" key="3">
    <source>
        <dbReference type="ARBA" id="ARBA00022801"/>
    </source>
</evidence>
<feature type="compositionally biased region" description="Polar residues" evidence="7">
    <location>
        <begin position="1"/>
        <end position="14"/>
    </location>
</feature>
<evidence type="ECO:0000313" key="10">
    <source>
        <dbReference type="Proteomes" id="UP000266273"/>
    </source>
</evidence>
<feature type="domain" description="Dynamin N-terminal" evidence="8">
    <location>
        <begin position="67"/>
        <end position="280"/>
    </location>
</feature>
<dbReference type="GO" id="GO:0005525">
    <property type="term" value="F:GTP binding"/>
    <property type="evidence" value="ECO:0007669"/>
    <property type="project" value="UniProtKB-KW"/>
</dbReference>
<feature type="coiled-coil region" evidence="6">
    <location>
        <begin position="677"/>
        <end position="714"/>
    </location>
</feature>
<keyword evidence="3" id="KW-0378">Hydrolase</keyword>
<gene>
    <name evidence="9" type="ORF">BXY53_1666</name>
</gene>
<evidence type="ECO:0000313" key="9">
    <source>
        <dbReference type="EMBL" id="RIA56560.1"/>
    </source>
</evidence>